<keyword evidence="7" id="KW-0966">Cell projection</keyword>
<feature type="compositionally biased region" description="Basic and acidic residues" evidence="9">
    <location>
        <begin position="380"/>
        <end position="391"/>
    </location>
</feature>
<dbReference type="GO" id="GO:0036158">
    <property type="term" value="P:outer dynein arm assembly"/>
    <property type="evidence" value="ECO:0007669"/>
    <property type="project" value="TreeGrafter"/>
</dbReference>
<keyword evidence="6" id="KW-0969">Cilium</keyword>
<dbReference type="EMBL" id="GDRN01053161">
    <property type="protein sequence ID" value="JAI66193.1"/>
    <property type="molecule type" value="Transcribed_RNA"/>
</dbReference>
<feature type="region of interest" description="Disordered" evidence="9">
    <location>
        <begin position="361"/>
        <end position="454"/>
    </location>
</feature>
<dbReference type="GO" id="GO:0005737">
    <property type="term" value="C:cytoplasm"/>
    <property type="evidence" value="ECO:0007669"/>
    <property type="project" value="UniProtKB-SubCell"/>
</dbReference>
<dbReference type="PROSITE" id="PS51450">
    <property type="entry name" value="LRR"/>
    <property type="match status" value="3"/>
</dbReference>
<feature type="compositionally biased region" description="Polar residues" evidence="9">
    <location>
        <begin position="407"/>
        <end position="427"/>
    </location>
</feature>
<reference evidence="11" key="1">
    <citation type="submission" date="2015-09" db="EMBL/GenBank/DDBJ databases">
        <title>Scylla olivacea transcriptome.</title>
        <authorList>
            <person name="Ikhwanuddin M."/>
        </authorList>
    </citation>
    <scope>NUCLEOTIDE SEQUENCE</scope>
</reference>
<accession>A0A0P4WC13</accession>
<dbReference type="Gene3D" id="3.80.10.10">
    <property type="entry name" value="Ribonuclease Inhibitor"/>
    <property type="match status" value="1"/>
</dbReference>
<keyword evidence="4" id="KW-0433">Leucine-rich repeat</keyword>
<keyword evidence="3" id="KW-0963">Cytoplasm</keyword>
<dbReference type="InterPro" id="IPR032675">
    <property type="entry name" value="LRR_dom_sf"/>
</dbReference>
<comment type="similarity">
    <text evidence="8">Belongs to the tilB family.</text>
</comment>
<feature type="compositionally biased region" description="Acidic residues" evidence="9">
    <location>
        <begin position="188"/>
        <end position="202"/>
    </location>
</feature>
<protein>
    <recommendedName>
        <fullName evidence="10">Dynein axonemal assembly factor 11-like CS domain-containing protein</fullName>
    </recommendedName>
</protein>
<dbReference type="GO" id="GO:0005929">
    <property type="term" value="C:cilium"/>
    <property type="evidence" value="ECO:0007669"/>
    <property type="project" value="UniProtKB-SubCell"/>
</dbReference>
<dbReference type="InterPro" id="IPR056496">
    <property type="entry name" value="CS_DNAAF11_C"/>
</dbReference>
<sequence>MVRITLDMVRKRTEHNEGHVSTLEELSLHQQDIERIEHLHRWCPRLRILYLQGNLIPKIENVGRLRDLEYLNLALNNLERVEGLSRCESLRKLDLTANFIIDLTSLTSLQDLPCLAELHMTGNPCTSYRGYRAWVICVLPGLEELDGARVTRSERLRVLQEFSEAAATVTVDQELAMEKRSKERENCECEMENSDEEDEENDEKWWKDASSHTPETRVAMHRRLVRQRDRQNTSRTPHEDVRKQLREVRLFTADGRPLNVNAAKLTFQLTEDEESNCFVLEVNTYRHLDASLVTCNVEPWYVRVTVKGKVLQLVMLEEVRPGQATAQRSQVTGHLVVKMPKLAPPRFPSSASKPEKIMPVTRSSAFSSSASNFVRPSSPEPRETSRQKEQQSSHSNYLEVTERKSSVDYTNIVSTNASTGSVSSGQPCETRRSLVPARPISPDFVDDPSVPPLE</sequence>
<feature type="domain" description="Dynein axonemal assembly factor 11-like CS" evidence="10">
    <location>
        <begin position="219"/>
        <end position="341"/>
    </location>
</feature>
<dbReference type="PANTHER" id="PTHR18849:SF0">
    <property type="entry name" value="CILIA- AND FLAGELLA-ASSOCIATED PROTEIN 410-RELATED"/>
    <property type="match status" value="1"/>
</dbReference>
<evidence type="ECO:0000256" key="8">
    <source>
        <dbReference type="ARBA" id="ARBA00049982"/>
    </source>
</evidence>
<organism evidence="11">
    <name type="scientific">Scylla olivacea</name>
    <name type="common">Orange mud crab</name>
    <name type="synonym">Cancer olivacea</name>
    <dbReference type="NCBI Taxonomy" id="85551"/>
    <lineage>
        <taxon>Eukaryota</taxon>
        <taxon>Metazoa</taxon>
        <taxon>Ecdysozoa</taxon>
        <taxon>Arthropoda</taxon>
        <taxon>Crustacea</taxon>
        <taxon>Multicrustacea</taxon>
        <taxon>Malacostraca</taxon>
        <taxon>Eumalacostraca</taxon>
        <taxon>Eucarida</taxon>
        <taxon>Decapoda</taxon>
        <taxon>Pleocyemata</taxon>
        <taxon>Brachyura</taxon>
        <taxon>Eubrachyura</taxon>
        <taxon>Portunoidea</taxon>
        <taxon>Portunidae</taxon>
        <taxon>Portuninae</taxon>
        <taxon>Scylla</taxon>
    </lineage>
</organism>
<dbReference type="Pfam" id="PF23602">
    <property type="entry name" value="CS_DNAAF11_C"/>
    <property type="match status" value="1"/>
</dbReference>
<evidence type="ECO:0000256" key="6">
    <source>
        <dbReference type="ARBA" id="ARBA00023069"/>
    </source>
</evidence>
<evidence type="ECO:0000256" key="4">
    <source>
        <dbReference type="ARBA" id="ARBA00022614"/>
    </source>
</evidence>
<feature type="region of interest" description="Disordered" evidence="9">
    <location>
        <begin position="182"/>
        <end position="215"/>
    </location>
</feature>
<evidence type="ECO:0000256" key="2">
    <source>
        <dbReference type="ARBA" id="ARBA00004496"/>
    </source>
</evidence>
<evidence type="ECO:0000256" key="3">
    <source>
        <dbReference type="ARBA" id="ARBA00022490"/>
    </source>
</evidence>
<evidence type="ECO:0000256" key="9">
    <source>
        <dbReference type="SAM" id="MobiDB-lite"/>
    </source>
</evidence>
<dbReference type="AlphaFoldDB" id="A0A0P4WC13"/>
<dbReference type="PANTHER" id="PTHR18849">
    <property type="entry name" value="LEUCINE RICH REPEAT PROTEIN"/>
    <property type="match status" value="1"/>
</dbReference>
<evidence type="ECO:0000256" key="7">
    <source>
        <dbReference type="ARBA" id="ARBA00023273"/>
    </source>
</evidence>
<dbReference type="InterPro" id="IPR001611">
    <property type="entry name" value="Leu-rich_rpt"/>
</dbReference>
<name>A0A0P4WC13_SCYOL</name>
<evidence type="ECO:0000259" key="10">
    <source>
        <dbReference type="Pfam" id="PF23602"/>
    </source>
</evidence>
<evidence type="ECO:0000256" key="5">
    <source>
        <dbReference type="ARBA" id="ARBA00022737"/>
    </source>
</evidence>
<proteinExistence type="inferred from homology"/>
<keyword evidence="5" id="KW-0677">Repeat</keyword>
<evidence type="ECO:0000313" key="11">
    <source>
        <dbReference type="EMBL" id="JAI66193.1"/>
    </source>
</evidence>
<evidence type="ECO:0000256" key="1">
    <source>
        <dbReference type="ARBA" id="ARBA00004138"/>
    </source>
</evidence>
<dbReference type="Pfam" id="PF14580">
    <property type="entry name" value="LRR_9"/>
    <property type="match status" value="1"/>
</dbReference>
<dbReference type="SUPFAM" id="SSF52058">
    <property type="entry name" value="L domain-like"/>
    <property type="match status" value="1"/>
</dbReference>
<dbReference type="FunFam" id="3.80.10.10:FF:000052">
    <property type="entry name" value="Leucine rich repeat containing 6"/>
    <property type="match status" value="1"/>
</dbReference>
<comment type="subcellular location">
    <subcellularLocation>
        <location evidence="1">Cell projection</location>
        <location evidence="1">Cilium</location>
    </subcellularLocation>
    <subcellularLocation>
        <location evidence="2">Cytoplasm</location>
    </subcellularLocation>
</comment>